<evidence type="ECO:0000256" key="9">
    <source>
        <dbReference type="SAM" id="Phobius"/>
    </source>
</evidence>
<keyword evidence="7" id="KW-0067">ATP-binding</keyword>
<keyword evidence="9" id="KW-0472">Membrane</keyword>
<feature type="transmembrane region" description="Helical" evidence="9">
    <location>
        <begin position="74"/>
        <end position="98"/>
    </location>
</feature>
<keyword evidence="9" id="KW-1133">Transmembrane helix</keyword>
<dbReference type="Gene3D" id="1.20.5.1930">
    <property type="match status" value="1"/>
</dbReference>
<evidence type="ECO:0000256" key="3">
    <source>
        <dbReference type="ARBA" id="ARBA00022553"/>
    </source>
</evidence>
<feature type="transmembrane region" description="Helical" evidence="9">
    <location>
        <begin position="51"/>
        <end position="68"/>
    </location>
</feature>
<dbReference type="Gene3D" id="3.30.565.10">
    <property type="entry name" value="Histidine kinase-like ATPase, C-terminal domain"/>
    <property type="match status" value="1"/>
</dbReference>
<keyword evidence="5" id="KW-0547">Nucleotide-binding</keyword>
<feature type="domain" description="Histidine kinase/HSP90-like ATPase" evidence="10">
    <location>
        <begin position="293"/>
        <end position="382"/>
    </location>
</feature>
<dbReference type="Proteomes" id="UP000642070">
    <property type="component" value="Unassembled WGS sequence"/>
</dbReference>
<evidence type="ECO:0000256" key="8">
    <source>
        <dbReference type="ARBA" id="ARBA00023012"/>
    </source>
</evidence>
<dbReference type="AlphaFoldDB" id="A0A917UFE3"/>
<dbReference type="EMBL" id="BMPI01000090">
    <property type="protein sequence ID" value="GGM82560.1"/>
    <property type="molecule type" value="Genomic_DNA"/>
</dbReference>
<keyword evidence="3" id="KW-0597">Phosphoprotein</keyword>
<evidence type="ECO:0000259" key="10">
    <source>
        <dbReference type="Pfam" id="PF02518"/>
    </source>
</evidence>
<keyword evidence="6" id="KW-0418">Kinase</keyword>
<dbReference type="SUPFAM" id="SSF55874">
    <property type="entry name" value="ATPase domain of HSP90 chaperone/DNA topoisomerase II/histidine kinase"/>
    <property type="match status" value="1"/>
</dbReference>
<evidence type="ECO:0000256" key="2">
    <source>
        <dbReference type="ARBA" id="ARBA00012438"/>
    </source>
</evidence>
<evidence type="ECO:0000313" key="12">
    <source>
        <dbReference type="EMBL" id="GGM82560.1"/>
    </source>
</evidence>
<dbReference type="Pfam" id="PF07730">
    <property type="entry name" value="HisKA_3"/>
    <property type="match status" value="1"/>
</dbReference>
<keyword evidence="4" id="KW-0808">Transferase</keyword>
<accession>A0A917UFE3</accession>
<organism evidence="12 13">
    <name type="scientific">Dactylosporangium sucinum</name>
    <dbReference type="NCBI Taxonomy" id="1424081"/>
    <lineage>
        <taxon>Bacteria</taxon>
        <taxon>Bacillati</taxon>
        <taxon>Actinomycetota</taxon>
        <taxon>Actinomycetes</taxon>
        <taxon>Micromonosporales</taxon>
        <taxon>Micromonosporaceae</taxon>
        <taxon>Dactylosporangium</taxon>
    </lineage>
</organism>
<dbReference type="RefSeq" id="WP_190257158.1">
    <property type="nucleotide sequence ID" value="NZ_BMPI01000090.1"/>
</dbReference>
<keyword evidence="8" id="KW-0902">Two-component regulatory system</keyword>
<dbReference type="InterPro" id="IPR011712">
    <property type="entry name" value="Sig_transdc_His_kin_sub3_dim/P"/>
</dbReference>
<evidence type="ECO:0000313" key="13">
    <source>
        <dbReference type="Proteomes" id="UP000642070"/>
    </source>
</evidence>
<sequence length="391" mass="42159">MSRWFRFRADHGRPVDAVLALAIGGSTALGDGGAGRAFGPHEIAYFGWHPPMWFAIPLGVLVGTTVWWRRRRPALVVLLGVVAWVSTAAFIAVLFAQYNLAEQTRSWRQVAVSTVLTATVVGVPIWSVGGADAAAPLSAAICAGPALLGLYIGTRRELIARVRERAERVEREQYQRILQAHSEERAQIARDMHDVVTHRVSLMVLHATALEATQGQDAVTIGRRVRTIGREALEELRSLVNVLRADEEPPLAPHPGLADLADLVAASRRIGLPVTFDLTDESGTRPPALIDHALYRVVQEALTNVHKHAAGARTHVRVTHTPRTLCLVVSNDRGRGPAGTGLPGGGHGLLGIAERVRLVGGQMTAGHSPHGGFEITVEVPLTPRPDSENLQ</sequence>
<feature type="domain" description="Signal transduction histidine kinase subgroup 3 dimerisation and phosphoacceptor" evidence="11">
    <location>
        <begin position="184"/>
        <end position="247"/>
    </location>
</feature>
<dbReference type="EC" id="2.7.13.3" evidence="2"/>
<evidence type="ECO:0000256" key="4">
    <source>
        <dbReference type="ARBA" id="ARBA00022679"/>
    </source>
</evidence>
<dbReference type="GO" id="GO:0016020">
    <property type="term" value="C:membrane"/>
    <property type="evidence" value="ECO:0007669"/>
    <property type="project" value="InterPro"/>
</dbReference>
<evidence type="ECO:0000256" key="1">
    <source>
        <dbReference type="ARBA" id="ARBA00000085"/>
    </source>
</evidence>
<dbReference type="PANTHER" id="PTHR24421:SF10">
    <property type="entry name" value="NITRATE_NITRITE SENSOR PROTEIN NARQ"/>
    <property type="match status" value="1"/>
</dbReference>
<dbReference type="GO" id="GO:0000155">
    <property type="term" value="F:phosphorelay sensor kinase activity"/>
    <property type="evidence" value="ECO:0007669"/>
    <property type="project" value="InterPro"/>
</dbReference>
<dbReference type="Pfam" id="PF02518">
    <property type="entry name" value="HATPase_c"/>
    <property type="match status" value="1"/>
</dbReference>
<dbReference type="InterPro" id="IPR003594">
    <property type="entry name" value="HATPase_dom"/>
</dbReference>
<protein>
    <recommendedName>
        <fullName evidence="2">histidine kinase</fullName>
        <ecNumber evidence="2">2.7.13.3</ecNumber>
    </recommendedName>
</protein>
<dbReference type="CDD" id="cd16917">
    <property type="entry name" value="HATPase_UhpB-NarQ-NarX-like"/>
    <property type="match status" value="1"/>
</dbReference>
<dbReference type="GO" id="GO:0005524">
    <property type="term" value="F:ATP binding"/>
    <property type="evidence" value="ECO:0007669"/>
    <property type="project" value="UniProtKB-KW"/>
</dbReference>
<keyword evidence="9" id="KW-0812">Transmembrane</keyword>
<dbReference type="InterPro" id="IPR050482">
    <property type="entry name" value="Sensor_HK_TwoCompSys"/>
</dbReference>
<evidence type="ECO:0000256" key="6">
    <source>
        <dbReference type="ARBA" id="ARBA00022777"/>
    </source>
</evidence>
<comment type="caution">
    <text evidence="12">The sequence shown here is derived from an EMBL/GenBank/DDBJ whole genome shotgun (WGS) entry which is preliminary data.</text>
</comment>
<gene>
    <name evidence="12" type="ORF">GCM10007977_100060</name>
</gene>
<proteinExistence type="predicted"/>
<feature type="transmembrane region" description="Helical" evidence="9">
    <location>
        <begin position="133"/>
        <end position="153"/>
    </location>
</feature>
<evidence type="ECO:0000259" key="11">
    <source>
        <dbReference type="Pfam" id="PF07730"/>
    </source>
</evidence>
<reference evidence="12" key="2">
    <citation type="submission" date="2020-09" db="EMBL/GenBank/DDBJ databases">
        <authorList>
            <person name="Sun Q."/>
            <person name="Ohkuma M."/>
        </authorList>
    </citation>
    <scope>NUCLEOTIDE SEQUENCE</scope>
    <source>
        <strain evidence="12">JCM 19831</strain>
    </source>
</reference>
<comment type="catalytic activity">
    <reaction evidence="1">
        <text>ATP + protein L-histidine = ADP + protein N-phospho-L-histidine.</text>
        <dbReference type="EC" id="2.7.13.3"/>
    </reaction>
</comment>
<dbReference type="GO" id="GO:0046983">
    <property type="term" value="F:protein dimerization activity"/>
    <property type="evidence" value="ECO:0007669"/>
    <property type="project" value="InterPro"/>
</dbReference>
<reference evidence="12" key="1">
    <citation type="journal article" date="2014" name="Int. J. Syst. Evol. Microbiol.">
        <title>Complete genome sequence of Corynebacterium casei LMG S-19264T (=DSM 44701T), isolated from a smear-ripened cheese.</title>
        <authorList>
            <consortium name="US DOE Joint Genome Institute (JGI-PGF)"/>
            <person name="Walter F."/>
            <person name="Albersmeier A."/>
            <person name="Kalinowski J."/>
            <person name="Ruckert C."/>
        </authorList>
    </citation>
    <scope>NUCLEOTIDE SEQUENCE</scope>
    <source>
        <strain evidence="12">JCM 19831</strain>
    </source>
</reference>
<dbReference type="PANTHER" id="PTHR24421">
    <property type="entry name" value="NITRATE/NITRITE SENSOR PROTEIN NARX-RELATED"/>
    <property type="match status" value="1"/>
</dbReference>
<feature type="transmembrane region" description="Helical" evidence="9">
    <location>
        <begin position="110"/>
        <end position="127"/>
    </location>
</feature>
<dbReference type="InterPro" id="IPR036890">
    <property type="entry name" value="HATPase_C_sf"/>
</dbReference>
<name>A0A917UFE3_9ACTN</name>
<keyword evidence="13" id="KW-1185">Reference proteome</keyword>
<evidence type="ECO:0000256" key="7">
    <source>
        <dbReference type="ARBA" id="ARBA00022840"/>
    </source>
</evidence>
<evidence type="ECO:0000256" key="5">
    <source>
        <dbReference type="ARBA" id="ARBA00022741"/>
    </source>
</evidence>